<name>A0ABT5JUC3_9BURK</name>
<feature type="domain" description="Flagellar basal body rod protein N-terminal" evidence="1">
    <location>
        <begin position="6"/>
        <end position="36"/>
    </location>
</feature>
<keyword evidence="3" id="KW-1185">Reference proteome</keyword>
<sequence length="110" mass="10851">MSISALNAGVSGLNANQRALDVSAHNVANVGTAGFQPQAAAFQESSPAGGGVSLSVEGRSLSSANPAQANGVDVAKEITDALVYEAGVNLSAKVVKTADATLGSLLDIRA</sequence>
<gene>
    <name evidence="2" type="ORF">OIK44_01810</name>
</gene>
<dbReference type="InterPro" id="IPR002371">
    <property type="entry name" value="FlgK"/>
</dbReference>
<reference evidence="2 3" key="1">
    <citation type="submission" date="2022-10" db="EMBL/GenBank/DDBJ databases">
        <title>Janthinobacterium sp. hw3 Genome sequencing.</title>
        <authorList>
            <person name="Park S."/>
        </authorList>
    </citation>
    <scope>NUCLEOTIDE SEQUENCE [LARGE SCALE GENOMIC DNA]</scope>
    <source>
        <strain evidence="3">hw3</strain>
    </source>
</reference>
<dbReference type="RefSeq" id="WP_273668943.1">
    <property type="nucleotide sequence ID" value="NZ_JAQQXR010000001.1"/>
</dbReference>
<dbReference type="InterPro" id="IPR001444">
    <property type="entry name" value="Flag_bb_rod_N"/>
</dbReference>
<dbReference type="PANTHER" id="PTHR30033">
    <property type="entry name" value="FLAGELLAR HOOK-ASSOCIATED PROTEIN 1"/>
    <property type="match status" value="1"/>
</dbReference>
<protein>
    <submittedName>
        <fullName evidence="2">Flagellar basal body protein</fullName>
    </submittedName>
</protein>
<dbReference type="Proteomes" id="UP001221208">
    <property type="component" value="Unassembled WGS sequence"/>
</dbReference>
<keyword evidence="2" id="KW-0282">Flagellum</keyword>
<evidence type="ECO:0000313" key="2">
    <source>
        <dbReference type="EMBL" id="MDC8756318.1"/>
    </source>
</evidence>
<dbReference type="PANTHER" id="PTHR30033:SF1">
    <property type="entry name" value="FLAGELLAR HOOK-ASSOCIATED PROTEIN 1"/>
    <property type="match status" value="1"/>
</dbReference>
<evidence type="ECO:0000259" key="1">
    <source>
        <dbReference type="Pfam" id="PF00460"/>
    </source>
</evidence>
<dbReference type="EMBL" id="JAQQXR010000001">
    <property type="protein sequence ID" value="MDC8756318.1"/>
    <property type="molecule type" value="Genomic_DNA"/>
</dbReference>
<comment type="caution">
    <text evidence="2">The sequence shown here is derived from an EMBL/GenBank/DDBJ whole genome shotgun (WGS) entry which is preliminary data.</text>
</comment>
<keyword evidence="2" id="KW-0966">Cell projection</keyword>
<evidence type="ECO:0000313" key="3">
    <source>
        <dbReference type="Proteomes" id="UP001221208"/>
    </source>
</evidence>
<keyword evidence="2" id="KW-0969">Cilium</keyword>
<accession>A0ABT5JUC3</accession>
<dbReference type="Pfam" id="PF00460">
    <property type="entry name" value="Flg_bb_rod"/>
    <property type="match status" value="1"/>
</dbReference>
<proteinExistence type="predicted"/>
<organism evidence="2 3">
    <name type="scientific">Janthinobacterium fluminis</name>
    <dbReference type="NCBI Taxonomy" id="2987524"/>
    <lineage>
        <taxon>Bacteria</taxon>
        <taxon>Pseudomonadati</taxon>
        <taxon>Pseudomonadota</taxon>
        <taxon>Betaproteobacteria</taxon>
        <taxon>Burkholderiales</taxon>
        <taxon>Oxalobacteraceae</taxon>
        <taxon>Janthinobacterium</taxon>
    </lineage>
</organism>